<protein>
    <submittedName>
        <fullName evidence="2">Uncharacterized protein</fullName>
    </submittedName>
</protein>
<sequence length="359" mass="40136">METKFEPRIRGAHNVITGGAKILVSLAVILNSKQIKSGWISILDVPYACPDGSTCSQIIQNGDKFMLVQTGGQTYTELYDSYVQSHPRSQEENSNDPDKWKRWLGIMALSAIMRKVRYHSHDKERGAGMENQLLDIIRTGAESYAAATGWIGTILAAAGELFNLYLANAMYESDKEERISGPTSSQSINSGTSLRSKSSSEPSHYHDEPVFEYQRPYSDFTSEQALSDLDAIISELEEGYLKQGDTAKEAHFKAVEDVNRNLNEIYANHWSEANGAWGGNRQLAEQLGVVYREFHKEYTHALNESFVEAIREALPTLHGALGITTTSQPLISDEEQAIARLRKWEDLDNLPVNDSKIDK</sequence>
<organism evidence="2 3">
    <name type="scientific">Candidatus Roizmanbacteria bacterium RIFCSPLOWO2_01_FULL_37_12</name>
    <dbReference type="NCBI Taxonomy" id="1802056"/>
    <lineage>
        <taxon>Bacteria</taxon>
        <taxon>Candidatus Roizmaniibacteriota</taxon>
    </lineage>
</organism>
<evidence type="ECO:0000313" key="2">
    <source>
        <dbReference type="EMBL" id="OGK40181.1"/>
    </source>
</evidence>
<name>A0A1F7I9Z2_9BACT</name>
<evidence type="ECO:0000256" key="1">
    <source>
        <dbReference type="SAM" id="MobiDB-lite"/>
    </source>
</evidence>
<gene>
    <name evidence="2" type="ORF">A2954_01555</name>
</gene>
<feature type="region of interest" description="Disordered" evidence="1">
    <location>
        <begin position="177"/>
        <end position="208"/>
    </location>
</feature>
<evidence type="ECO:0000313" key="3">
    <source>
        <dbReference type="Proteomes" id="UP000177698"/>
    </source>
</evidence>
<feature type="compositionally biased region" description="Polar residues" evidence="1">
    <location>
        <begin position="181"/>
        <end position="202"/>
    </location>
</feature>
<reference evidence="2 3" key="1">
    <citation type="journal article" date="2016" name="Nat. Commun.">
        <title>Thousands of microbial genomes shed light on interconnected biogeochemical processes in an aquifer system.</title>
        <authorList>
            <person name="Anantharaman K."/>
            <person name="Brown C.T."/>
            <person name="Hug L.A."/>
            <person name="Sharon I."/>
            <person name="Castelle C.J."/>
            <person name="Probst A.J."/>
            <person name="Thomas B.C."/>
            <person name="Singh A."/>
            <person name="Wilkins M.J."/>
            <person name="Karaoz U."/>
            <person name="Brodie E.L."/>
            <person name="Williams K.H."/>
            <person name="Hubbard S.S."/>
            <person name="Banfield J.F."/>
        </authorList>
    </citation>
    <scope>NUCLEOTIDE SEQUENCE [LARGE SCALE GENOMIC DNA]</scope>
</reference>
<dbReference type="EMBL" id="MGAG01000027">
    <property type="protein sequence ID" value="OGK40181.1"/>
    <property type="molecule type" value="Genomic_DNA"/>
</dbReference>
<dbReference type="Proteomes" id="UP000177698">
    <property type="component" value="Unassembled WGS sequence"/>
</dbReference>
<comment type="caution">
    <text evidence="2">The sequence shown here is derived from an EMBL/GenBank/DDBJ whole genome shotgun (WGS) entry which is preliminary data.</text>
</comment>
<dbReference type="AlphaFoldDB" id="A0A1F7I9Z2"/>
<accession>A0A1F7I9Z2</accession>
<proteinExistence type="predicted"/>